<feature type="transmembrane region" description="Helical" evidence="2">
    <location>
        <begin position="390"/>
        <end position="411"/>
    </location>
</feature>
<dbReference type="GO" id="GO:0005886">
    <property type="term" value="C:plasma membrane"/>
    <property type="evidence" value="ECO:0007669"/>
    <property type="project" value="UniProtKB-SubCell"/>
</dbReference>
<feature type="transmembrane region" description="Helical" evidence="2">
    <location>
        <begin position="88"/>
        <end position="110"/>
    </location>
</feature>
<feature type="transmembrane region" description="Helical" evidence="2">
    <location>
        <begin position="345"/>
        <end position="369"/>
    </location>
</feature>
<dbReference type="RefSeq" id="WP_198883116.1">
    <property type="nucleotide sequence ID" value="NZ_JAEKJA010000013.1"/>
</dbReference>
<feature type="transmembrane region" description="Helical" evidence="2">
    <location>
        <begin position="180"/>
        <end position="204"/>
    </location>
</feature>
<evidence type="ECO:0000313" key="5">
    <source>
        <dbReference type="Proteomes" id="UP000609531"/>
    </source>
</evidence>
<feature type="transmembrane region" description="Helical" evidence="2">
    <location>
        <begin position="122"/>
        <end position="143"/>
    </location>
</feature>
<dbReference type="GO" id="GO:0022857">
    <property type="term" value="F:transmembrane transporter activity"/>
    <property type="evidence" value="ECO:0007669"/>
    <property type="project" value="UniProtKB-UniRule"/>
</dbReference>
<gene>
    <name evidence="4" type="ORF">JCR33_16015</name>
</gene>
<reference evidence="4" key="1">
    <citation type="submission" date="2020-12" db="EMBL/GenBank/DDBJ databases">
        <title>Bacterial taxonomy.</title>
        <authorList>
            <person name="Pan X."/>
        </authorList>
    </citation>
    <scope>NUCLEOTIDE SEQUENCE</scope>
    <source>
        <strain evidence="4">B2012</strain>
    </source>
</reference>
<feature type="transmembrane region" description="Helical" evidence="2">
    <location>
        <begin position="682"/>
        <end position="703"/>
    </location>
</feature>
<sequence length="754" mass="78461">MTDVVRAEERPLIDVGEAGDPPGVRQLARGPLGYSFFVLAIIVSIFHVIANALGTPIERGLVALGNDVPALAPVLIPTGHWFGDLATLSTLTLCAAHFAGFALLCALRYPLKHCETAQGARIVLVIDIAIGLAIALSCAGLVMSENAIYARGVRLLPQEWVMAAIVVLGAIELTRRTTGLIIPVLIVIAVTYPTMWGSQIPGVFRFAGLSVETVTFRSIFSDEGMFGTIAQISATYVFMFILFGAFLVRSGAGDFIVDLARAAAGRFTGGPGFVAVLSSCLTGTISGSAIANTVSTGVITIPLMKRSGFPARFAAGVEAASSTGGQLMPPIMGAGAFVMASYTQIAYLDIVAVALLPAIVYFASVAFFVRVEAKRNGIVGGTEGENVWTVLKRGGPSFLIPIVVLIGLLIYGFTPTYAAGFAILAVIVASWITPGRMGVRAVLEALVLGASNMITTAVLLIAVGLIVNVIAMTGIGNTFSLMISDWAGGNVLVAIVLIALASLVLGMGLPVTAAYIVLATLSAPALQQLILSNAMPTSAIDADIIAQMVAGHLDAAVQPFFLLADPSSLMALSAPMSHEQAVELYAKLPPEVLDQIYATARGTLDPAVITGALLSAHMVIFWLSQDSNVTPPVCLTAFAAAAIAKSPPMSTGLVAWKLSKGLYLMPVMFAFTPFLTGTPLEMGLLFVVALIAVWGLGAAIEGYFEAPIPWYGRIGLFAGGVALLYPGEWLLNVAAAAVVIGLLALNAVASRRTA</sequence>
<dbReference type="InterPro" id="IPR010656">
    <property type="entry name" value="DctM"/>
</dbReference>
<feature type="domain" description="TRAP C4-dicarboxylate transport system permease DctM subunit" evidence="3">
    <location>
        <begin position="166"/>
        <end position="671"/>
    </location>
</feature>
<dbReference type="PANTHER" id="PTHR43849">
    <property type="entry name" value="BLL3936 PROTEIN"/>
    <property type="match status" value="1"/>
</dbReference>
<feature type="transmembrane region" description="Helical" evidence="2">
    <location>
        <begin position="445"/>
        <end position="471"/>
    </location>
</feature>
<evidence type="ECO:0000313" key="4">
    <source>
        <dbReference type="EMBL" id="MBJ3777213.1"/>
    </source>
</evidence>
<feature type="transmembrane region" description="Helical" evidence="2">
    <location>
        <begin position="224"/>
        <end position="248"/>
    </location>
</feature>
<comment type="caution">
    <text evidence="4">The sequence shown here is derived from an EMBL/GenBank/DDBJ whole genome shotgun (WGS) entry which is preliminary data.</text>
</comment>
<comment type="function">
    <text evidence="1">Part of the tripartite ATP-independent periplasmic (TRAP) transport system.</text>
</comment>
<keyword evidence="2" id="KW-1133">Transmembrane helix</keyword>
<dbReference type="EMBL" id="JAEKJA010000013">
    <property type="protein sequence ID" value="MBJ3777213.1"/>
    <property type="molecule type" value="Genomic_DNA"/>
</dbReference>
<comment type="subcellular location">
    <subcellularLocation>
        <location evidence="1">Cell inner membrane</location>
        <topology evidence="1">Multi-pass membrane protein</topology>
    </subcellularLocation>
</comment>
<protein>
    <submittedName>
        <fullName evidence="4">TRAP transporter fused permease subunit</fullName>
    </submittedName>
</protein>
<feature type="transmembrane region" description="Helical" evidence="2">
    <location>
        <begin position="733"/>
        <end position="749"/>
    </location>
</feature>
<keyword evidence="5" id="KW-1185">Reference proteome</keyword>
<keyword evidence="2" id="KW-0472">Membrane</keyword>
<dbReference type="Proteomes" id="UP000609531">
    <property type="component" value="Unassembled WGS sequence"/>
</dbReference>
<dbReference type="PANTHER" id="PTHR43849:SF2">
    <property type="entry name" value="BLL3936 PROTEIN"/>
    <property type="match status" value="1"/>
</dbReference>
<feature type="transmembrane region" description="Helical" evidence="2">
    <location>
        <begin position="155"/>
        <end position="173"/>
    </location>
</feature>
<dbReference type="InterPro" id="IPR011853">
    <property type="entry name" value="TRAP_DctM-Dct_fused"/>
</dbReference>
<keyword evidence="1" id="KW-1003">Cell membrane</keyword>
<feature type="transmembrane region" description="Helical" evidence="2">
    <location>
        <begin position="417"/>
        <end position="433"/>
    </location>
</feature>
<keyword evidence="1" id="KW-0813">Transport</keyword>
<evidence type="ECO:0000256" key="1">
    <source>
        <dbReference type="RuleBase" id="RU369079"/>
    </source>
</evidence>
<keyword evidence="2" id="KW-0812">Transmembrane</keyword>
<feature type="transmembrane region" description="Helical" evidence="2">
    <location>
        <begin position="658"/>
        <end position="676"/>
    </location>
</feature>
<proteinExistence type="predicted"/>
<name>A0A934IIQ7_9HYPH</name>
<accession>A0A934IIQ7</accession>
<feature type="transmembrane region" description="Helical" evidence="2">
    <location>
        <begin position="491"/>
        <end position="518"/>
    </location>
</feature>
<evidence type="ECO:0000259" key="3">
    <source>
        <dbReference type="Pfam" id="PF06808"/>
    </source>
</evidence>
<feature type="transmembrane region" description="Helical" evidence="2">
    <location>
        <begin position="604"/>
        <end position="623"/>
    </location>
</feature>
<dbReference type="AlphaFoldDB" id="A0A934IIQ7"/>
<organism evidence="4 5">
    <name type="scientific">Acuticoccus mangrovi</name>
    <dbReference type="NCBI Taxonomy" id="2796142"/>
    <lineage>
        <taxon>Bacteria</taxon>
        <taxon>Pseudomonadati</taxon>
        <taxon>Pseudomonadota</taxon>
        <taxon>Alphaproteobacteria</taxon>
        <taxon>Hyphomicrobiales</taxon>
        <taxon>Amorphaceae</taxon>
        <taxon>Acuticoccus</taxon>
    </lineage>
</organism>
<evidence type="ECO:0000256" key="2">
    <source>
        <dbReference type="SAM" id="Phobius"/>
    </source>
</evidence>
<dbReference type="NCBIfam" id="TIGR02123">
    <property type="entry name" value="TRAP_fused"/>
    <property type="match status" value="1"/>
</dbReference>
<keyword evidence="1" id="KW-0997">Cell inner membrane</keyword>
<feature type="transmembrane region" description="Helical" evidence="2">
    <location>
        <begin position="32"/>
        <end position="54"/>
    </location>
</feature>
<dbReference type="Pfam" id="PF06808">
    <property type="entry name" value="DctM"/>
    <property type="match status" value="1"/>
</dbReference>